<sequence>MAYRFRPGNGDIFADAIPYYHNGEYHIFYLRGKGDDLRWPRWKTCWAHMKSTDLMHWEQLPNALEIGEQRKPDGGACYTGCVFKKDGLFHIFYVGFNPGHPEGREQILHAVSSDLVNFTKDPDYTPVIIPDGKIYRQMTDWRDPYIFVDEEDGLYWMLLTANTADESVPYSRSGVTALAKSDDLVNWTLMEPIYSPLEYPALEVNEVFRMGEWWYLMFTDFKGHTEYRMSRSVKGPWIRPRFPELDLSTHFYAGRSLTDGNRRLIFGWCGTLLNGIDDPYVQWGGDMLTPREIRQGEDGELCIVYPEDMKQRLTMSPAILQPRYGEWNRDGNSYGCSSPHSFSAAMVPDSEDNFSLSLRLVPRGGHGKLGVAINCAEDFSHCYYIDLDTGKCQFEMEHYCFSDRTQSIENKVPGLTKPILISGTGGKAFTDILIIKKAGIAEVFIDDCVVATIRCSELPSGNTALFCENMDAGFLDVRFGHLDNFD</sequence>
<dbReference type="PANTHER" id="PTHR43101">
    <property type="entry name" value="BETA-FRUCTOSIDASE"/>
    <property type="match status" value="1"/>
</dbReference>
<dbReference type="InterPro" id="IPR013148">
    <property type="entry name" value="Glyco_hydro_32_N"/>
</dbReference>
<evidence type="ECO:0000256" key="3">
    <source>
        <dbReference type="ARBA" id="ARBA00022801"/>
    </source>
</evidence>
<accession>A0AAW5BYB3</accession>
<evidence type="ECO:0000256" key="2">
    <source>
        <dbReference type="ARBA" id="ARBA00012758"/>
    </source>
</evidence>
<dbReference type="AlphaFoldDB" id="A0AAW5BYB3"/>
<comment type="caution">
    <text evidence="6">The sequence shown here is derived from an EMBL/GenBank/DDBJ whole genome shotgun (WGS) entry which is preliminary data.</text>
</comment>
<dbReference type="Gene3D" id="2.115.10.20">
    <property type="entry name" value="Glycosyl hydrolase domain, family 43"/>
    <property type="match status" value="1"/>
</dbReference>
<organism evidence="6 7">
    <name type="scientific">Enterocloster aldenensis</name>
    <dbReference type="NCBI Taxonomy" id="358742"/>
    <lineage>
        <taxon>Bacteria</taxon>
        <taxon>Bacillati</taxon>
        <taxon>Bacillota</taxon>
        <taxon>Clostridia</taxon>
        <taxon>Lachnospirales</taxon>
        <taxon>Lachnospiraceae</taxon>
        <taxon>Enterocloster</taxon>
    </lineage>
</organism>
<dbReference type="EMBL" id="JAKNGE010000053">
    <property type="protein sequence ID" value="MCG4749150.1"/>
    <property type="molecule type" value="Genomic_DNA"/>
</dbReference>
<dbReference type="SMART" id="SM00640">
    <property type="entry name" value="Glyco_32"/>
    <property type="match status" value="1"/>
</dbReference>
<dbReference type="Proteomes" id="UP001299608">
    <property type="component" value="Unassembled WGS sequence"/>
</dbReference>
<proteinExistence type="inferred from homology"/>
<evidence type="ECO:0000256" key="4">
    <source>
        <dbReference type="ARBA" id="ARBA00023295"/>
    </source>
</evidence>
<dbReference type="InterPro" id="IPR001362">
    <property type="entry name" value="Glyco_hydro_32"/>
</dbReference>
<reference evidence="6" key="1">
    <citation type="submission" date="2022-01" db="EMBL/GenBank/DDBJ databases">
        <title>Collection of gut derived symbiotic bacterial strains cultured from healthy donors.</title>
        <authorList>
            <person name="Lin H."/>
            <person name="Kohout C."/>
            <person name="Waligurski E."/>
            <person name="Pamer E.G."/>
        </authorList>
    </citation>
    <scope>NUCLEOTIDE SEQUENCE</scope>
    <source>
        <strain evidence="6">DFI.6.55</strain>
    </source>
</reference>
<dbReference type="RefSeq" id="WP_227117282.1">
    <property type="nucleotide sequence ID" value="NZ_JAJCID010000054.1"/>
</dbReference>
<dbReference type="PANTHER" id="PTHR43101:SF1">
    <property type="entry name" value="BETA-FRUCTOSIDASE"/>
    <property type="match status" value="1"/>
</dbReference>
<keyword evidence="3" id="KW-0378">Hydrolase</keyword>
<dbReference type="InterPro" id="IPR051214">
    <property type="entry name" value="GH32_Enzymes"/>
</dbReference>
<gene>
    <name evidence="6" type="ORF">L0N08_27425</name>
</gene>
<comment type="similarity">
    <text evidence="1">Belongs to the glycosyl hydrolase 32 family.</text>
</comment>
<evidence type="ECO:0000313" key="6">
    <source>
        <dbReference type="EMBL" id="MCG4749150.1"/>
    </source>
</evidence>
<feature type="domain" description="Glycosyl hydrolase family 32 N-terminal" evidence="5">
    <location>
        <begin position="18"/>
        <end position="297"/>
    </location>
</feature>
<evidence type="ECO:0000313" key="7">
    <source>
        <dbReference type="Proteomes" id="UP001299608"/>
    </source>
</evidence>
<dbReference type="GO" id="GO:0004564">
    <property type="term" value="F:beta-fructofuranosidase activity"/>
    <property type="evidence" value="ECO:0007669"/>
    <property type="project" value="UniProtKB-EC"/>
</dbReference>
<dbReference type="InterPro" id="IPR023296">
    <property type="entry name" value="Glyco_hydro_beta-prop_sf"/>
</dbReference>
<protein>
    <recommendedName>
        <fullName evidence="2">beta-fructofuranosidase</fullName>
        <ecNumber evidence="2">3.2.1.26</ecNumber>
    </recommendedName>
</protein>
<dbReference type="CDD" id="cd08995">
    <property type="entry name" value="GH32_EcAec43-like"/>
    <property type="match status" value="1"/>
</dbReference>
<evidence type="ECO:0000256" key="1">
    <source>
        <dbReference type="ARBA" id="ARBA00009902"/>
    </source>
</evidence>
<keyword evidence="4" id="KW-0326">Glycosidase</keyword>
<dbReference type="SUPFAM" id="SSF75005">
    <property type="entry name" value="Arabinanase/levansucrase/invertase"/>
    <property type="match status" value="1"/>
</dbReference>
<dbReference type="EC" id="3.2.1.26" evidence="2"/>
<dbReference type="GO" id="GO:0005975">
    <property type="term" value="P:carbohydrate metabolic process"/>
    <property type="evidence" value="ECO:0007669"/>
    <property type="project" value="InterPro"/>
</dbReference>
<evidence type="ECO:0000259" key="5">
    <source>
        <dbReference type="Pfam" id="PF00251"/>
    </source>
</evidence>
<name>A0AAW5BYB3_9FIRM</name>
<dbReference type="Pfam" id="PF00251">
    <property type="entry name" value="Glyco_hydro_32N"/>
    <property type="match status" value="1"/>
</dbReference>